<feature type="domain" description="Ribonucleotide reductase large subunit C-terminal" evidence="13">
    <location>
        <begin position="88"/>
        <end position="553"/>
    </location>
</feature>
<keyword evidence="5 11" id="KW-0547">Nucleotide-binding</keyword>
<keyword evidence="6 11" id="KW-0560">Oxidoreductase</keyword>
<protein>
    <recommendedName>
        <fullName evidence="11">Vitamin B12-dependent ribonucleotide reductase</fullName>
        <ecNumber evidence="11">1.17.4.1</ecNumber>
    </recommendedName>
</protein>
<evidence type="ECO:0000256" key="3">
    <source>
        <dbReference type="ARBA" id="ARBA00022628"/>
    </source>
</evidence>
<evidence type="ECO:0000256" key="4">
    <source>
        <dbReference type="ARBA" id="ARBA00022634"/>
    </source>
</evidence>
<dbReference type="InterPro" id="IPR013509">
    <property type="entry name" value="RNR_lsu_N"/>
</dbReference>
<dbReference type="InterPro" id="IPR013344">
    <property type="entry name" value="RNR_NrdJ/NrdZ"/>
</dbReference>
<gene>
    <name evidence="14" type="ORF">E6K78_09220</name>
</gene>
<dbReference type="GO" id="GO:0004748">
    <property type="term" value="F:ribonucleoside-diphosphate reductase activity, thioredoxin disulfide as acceptor"/>
    <property type="evidence" value="ECO:0007669"/>
    <property type="project" value="UniProtKB-EC"/>
</dbReference>
<dbReference type="NCBIfam" id="TIGR02504">
    <property type="entry name" value="NrdJ_Z"/>
    <property type="match status" value="1"/>
</dbReference>
<dbReference type="InterPro" id="IPR008926">
    <property type="entry name" value="RNR_R1-su_N"/>
</dbReference>
<dbReference type="PANTHER" id="PTHR43371">
    <property type="entry name" value="VITAMIN B12-DEPENDENT RIBONUCLEOTIDE REDUCTASE"/>
    <property type="match status" value="1"/>
</dbReference>
<dbReference type="Proteomes" id="UP000316609">
    <property type="component" value="Unassembled WGS sequence"/>
</dbReference>
<dbReference type="UniPathway" id="UPA00326"/>
<dbReference type="GO" id="GO:0071897">
    <property type="term" value="P:DNA biosynthetic process"/>
    <property type="evidence" value="ECO:0007669"/>
    <property type="project" value="UniProtKB-KW"/>
</dbReference>
<dbReference type="AlphaFoldDB" id="A0A538TLF2"/>
<sequence>MQIELTPNAKVVVEHRYLLKDETGRLLETSEQMFRRVARVIADVDRAYEGAAEAAAMEERYFEAMANLLFLPNSPTLMNAGTSLGQLAACFVLPIADSLDSIFTSVRDAAVIHQTGGGTGFSFSGLRPKGDRVRESGGVASGPVSFIRVFDTATEVIKQGGRRRGANMAVLSISHPDILEFVTVKDDPARLTNFNLSVGVPDAFMVALEHDASWPLVNPRSGAPVRTIRARELWQAIADGAWRTGDPGVLFADAIERGNPTPALGRLEATNPCGEQPLLPYEACNLGSINLARLVDGEALDGERLDELVRLGVRFLDNVVDASRYPLPAIEHIVRANRKIGLGVMGLAEALIRLGIPYASDQALAWLDQVMGRIARVARAASADLAQRRGAFANCDRSTWPERGEPRMRNATLITVAPTGTLAIVAGTSSGIEPLFGLAYLRKALDGAELTEVNPLFLAELERRRLPAASIVERVLKSGTLREVADAPADLRSLFATAYDVAPEWHVRMQATAQRHADNGVSKTVNLPRGATPEGVRKIYELAFRLGCKGVTVFRDGCRGDQVLQLGQVPAFVIEDSVARATAEYTGECRVCDV</sequence>
<dbReference type="GO" id="GO:0005524">
    <property type="term" value="F:ATP binding"/>
    <property type="evidence" value="ECO:0007669"/>
    <property type="project" value="InterPro"/>
</dbReference>
<dbReference type="GO" id="GO:0009263">
    <property type="term" value="P:deoxyribonucleotide biosynthetic process"/>
    <property type="evidence" value="ECO:0007669"/>
    <property type="project" value="UniProtKB-KW"/>
</dbReference>
<feature type="domain" description="Ribonucleotide reductase large subunit N-terminal" evidence="12">
    <location>
        <begin position="4"/>
        <end position="85"/>
    </location>
</feature>
<comment type="similarity">
    <text evidence="2 11">Belongs to the ribonucleoside diphosphate reductase class-2 family.</text>
</comment>
<evidence type="ECO:0000256" key="1">
    <source>
        <dbReference type="ARBA" id="ARBA00001922"/>
    </source>
</evidence>
<proteinExistence type="inferred from homology"/>
<evidence type="ECO:0000256" key="11">
    <source>
        <dbReference type="RuleBase" id="RU364064"/>
    </source>
</evidence>
<reference evidence="14 15" key="1">
    <citation type="journal article" date="2019" name="Nat. Microbiol.">
        <title>Mediterranean grassland soil C-N compound turnover is dependent on rainfall and depth, and is mediated by genomically divergent microorganisms.</title>
        <authorList>
            <person name="Diamond S."/>
            <person name="Andeer P.F."/>
            <person name="Li Z."/>
            <person name="Crits-Christoph A."/>
            <person name="Burstein D."/>
            <person name="Anantharaman K."/>
            <person name="Lane K.R."/>
            <person name="Thomas B.C."/>
            <person name="Pan C."/>
            <person name="Northen T.R."/>
            <person name="Banfield J.F."/>
        </authorList>
    </citation>
    <scope>NUCLEOTIDE SEQUENCE [LARGE SCALE GENOMIC DNA]</scope>
    <source>
        <strain evidence="14">WS_8</strain>
    </source>
</reference>
<name>A0A538TLF2_UNCEI</name>
<keyword evidence="4 11" id="KW-0237">DNA synthesis</keyword>
<comment type="cofactor">
    <cofactor evidence="1 11">
        <name>adenosylcob(III)alamin</name>
        <dbReference type="ChEBI" id="CHEBI:18408"/>
    </cofactor>
</comment>
<keyword evidence="3 11" id="KW-0846">Cobalamin</keyword>
<evidence type="ECO:0000259" key="12">
    <source>
        <dbReference type="Pfam" id="PF00317"/>
    </source>
</evidence>
<evidence type="ECO:0000256" key="7">
    <source>
        <dbReference type="ARBA" id="ARBA00023116"/>
    </source>
</evidence>
<dbReference type="Gene3D" id="3.20.70.20">
    <property type="match status" value="1"/>
</dbReference>
<evidence type="ECO:0000256" key="5">
    <source>
        <dbReference type="ARBA" id="ARBA00022741"/>
    </source>
</evidence>
<comment type="caution">
    <text evidence="14">The sequence shown here is derived from an EMBL/GenBank/DDBJ whole genome shotgun (WGS) entry which is preliminary data.</text>
</comment>
<dbReference type="EC" id="1.17.4.1" evidence="11"/>
<organism evidence="14 15">
    <name type="scientific">Eiseniibacteriota bacterium</name>
    <dbReference type="NCBI Taxonomy" id="2212470"/>
    <lineage>
        <taxon>Bacteria</taxon>
        <taxon>Candidatus Eiseniibacteriota</taxon>
    </lineage>
</organism>
<accession>A0A538TLF2</accession>
<dbReference type="InterPro" id="IPR000788">
    <property type="entry name" value="RNR_lg_C"/>
</dbReference>
<dbReference type="EMBL" id="VBOY01000086">
    <property type="protein sequence ID" value="TMQ64453.1"/>
    <property type="molecule type" value="Genomic_DNA"/>
</dbReference>
<dbReference type="InterPro" id="IPR050862">
    <property type="entry name" value="RdRp_reductase_class-2"/>
</dbReference>
<dbReference type="SUPFAM" id="SSF48168">
    <property type="entry name" value="R1 subunit of ribonucleotide reductase, N-terminal domain"/>
    <property type="match status" value="1"/>
</dbReference>
<evidence type="ECO:0000256" key="9">
    <source>
        <dbReference type="ARBA" id="ARBA00023285"/>
    </source>
</evidence>
<evidence type="ECO:0000313" key="15">
    <source>
        <dbReference type="Proteomes" id="UP000316609"/>
    </source>
</evidence>
<keyword evidence="7" id="KW-0215">Deoxyribonucleotide synthesis</keyword>
<evidence type="ECO:0000256" key="2">
    <source>
        <dbReference type="ARBA" id="ARBA00007405"/>
    </source>
</evidence>
<dbReference type="GO" id="GO:0031419">
    <property type="term" value="F:cobalamin binding"/>
    <property type="evidence" value="ECO:0007669"/>
    <property type="project" value="UniProtKB-KW"/>
</dbReference>
<dbReference type="Pfam" id="PF02867">
    <property type="entry name" value="Ribonuc_red_lgC"/>
    <property type="match status" value="1"/>
</dbReference>
<keyword evidence="8" id="KW-1015">Disulfide bond</keyword>
<dbReference type="PRINTS" id="PR01183">
    <property type="entry name" value="RIBORDTASEM1"/>
</dbReference>
<dbReference type="SUPFAM" id="SSF51998">
    <property type="entry name" value="PFL-like glycyl radical enzymes"/>
    <property type="match status" value="1"/>
</dbReference>
<evidence type="ECO:0000256" key="6">
    <source>
        <dbReference type="ARBA" id="ARBA00023002"/>
    </source>
</evidence>
<evidence type="ECO:0000259" key="13">
    <source>
        <dbReference type="Pfam" id="PF02867"/>
    </source>
</evidence>
<comment type="catalytic activity">
    <reaction evidence="10 11">
        <text>a 2'-deoxyribonucleoside 5'-diphosphate + [thioredoxin]-disulfide + H2O = a ribonucleoside 5'-diphosphate + [thioredoxin]-dithiol</text>
        <dbReference type="Rhea" id="RHEA:23252"/>
        <dbReference type="Rhea" id="RHEA-COMP:10698"/>
        <dbReference type="Rhea" id="RHEA-COMP:10700"/>
        <dbReference type="ChEBI" id="CHEBI:15377"/>
        <dbReference type="ChEBI" id="CHEBI:29950"/>
        <dbReference type="ChEBI" id="CHEBI:50058"/>
        <dbReference type="ChEBI" id="CHEBI:57930"/>
        <dbReference type="ChEBI" id="CHEBI:73316"/>
        <dbReference type="EC" id="1.17.4.1"/>
    </reaction>
</comment>
<dbReference type="CDD" id="cd02888">
    <property type="entry name" value="RNR_II_dimer"/>
    <property type="match status" value="1"/>
</dbReference>
<evidence type="ECO:0000256" key="10">
    <source>
        <dbReference type="ARBA" id="ARBA00047754"/>
    </source>
</evidence>
<dbReference type="Pfam" id="PF00317">
    <property type="entry name" value="Ribonuc_red_lgN"/>
    <property type="match status" value="1"/>
</dbReference>
<evidence type="ECO:0000256" key="8">
    <source>
        <dbReference type="ARBA" id="ARBA00023157"/>
    </source>
</evidence>
<evidence type="ECO:0000313" key="14">
    <source>
        <dbReference type="EMBL" id="TMQ64453.1"/>
    </source>
</evidence>
<comment type="function">
    <text evidence="11">Catalyzes the reduction of ribonucleotides to deoxyribonucleotides. May function to provide a pool of deoxyribonucleotide precursors for DNA repair during oxygen limitation and/or for immediate growth after restoration of oxygen.</text>
</comment>
<keyword evidence="9 11" id="KW-0170">Cobalt</keyword>
<dbReference type="PANTHER" id="PTHR43371:SF1">
    <property type="entry name" value="RIBONUCLEOSIDE-DIPHOSPHATE REDUCTASE"/>
    <property type="match status" value="1"/>
</dbReference>